<dbReference type="InterPro" id="IPR036942">
    <property type="entry name" value="Beta-barrel_TonB_sf"/>
</dbReference>
<evidence type="ECO:0000259" key="11">
    <source>
        <dbReference type="Pfam" id="PF07715"/>
    </source>
</evidence>
<dbReference type="InterPro" id="IPR012910">
    <property type="entry name" value="Plug_dom"/>
</dbReference>
<dbReference type="SUPFAM" id="SSF56935">
    <property type="entry name" value="Porins"/>
    <property type="match status" value="1"/>
</dbReference>
<dbReference type="Pfam" id="PF00593">
    <property type="entry name" value="TonB_dep_Rec_b-barrel"/>
    <property type="match status" value="1"/>
</dbReference>
<evidence type="ECO:0000256" key="5">
    <source>
        <dbReference type="ARBA" id="ARBA00023077"/>
    </source>
</evidence>
<evidence type="ECO:0000256" key="6">
    <source>
        <dbReference type="ARBA" id="ARBA00023136"/>
    </source>
</evidence>
<feature type="domain" description="TonB-dependent receptor plug" evidence="11">
    <location>
        <begin position="85"/>
        <end position="200"/>
    </location>
</feature>
<evidence type="ECO:0000256" key="8">
    <source>
        <dbReference type="PROSITE-ProRule" id="PRU01360"/>
    </source>
</evidence>
<accession>A0A3A1P0N6</accession>
<dbReference type="GO" id="GO:0009279">
    <property type="term" value="C:cell outer membrane"/>
    <property type="evidence" value="ECO:0007669"/>
    <property type="project" value="UniProtKB-SubCell"/>
</dbReference>
<feature type="domain" description="TonB-dependent receptor-like beta-barrel" evidence="10">
    <location>
        <begin position="460"/>
        <end position="969"/>
    </location>
</feature>
<dbReference type="Proteomes" id="UP000265366">
    <property type="component" value="Unassembled WGS sequence"/>
</dbReference>
<evidence type="ECO:0000256" key="4">
    <source>
        <dbReference type="ARBA" id="ARBA00022692"/>
    </source>
</evidence>
<evidence type="ECO:0000313" key="12">
    <source>
        <dbReference type="EMBL" id="RIV82334.1"/>
    </source>
</evidence>
<dbReference type="Gene3D" id="2.40.170.20">
    <property type="entry name" value="TonB-dependent receptor, beta-barrel domain"/>
    <property type="match status" value="1"/>
</dbReference>
<dbReference type="InterPro" id="IPR000531">
    <property type="entry name" value="Beta-barrel_TonB"/>
</dbReference>
<dbReference type="PANTHER" id="PTHR47234:SF3">
    <property type="entry name" value="SECRETIN_TONB SHORT N-TERMINAL DOMAIN-CONTAINING PROTEIN"/>
    <property type="match status" value="1"/>
</dbReference>
<name>A0A3A1P0N6_9SPHN</name>
<keyword evidence="6 8" id="KW-0472">Membrane</keyword>
<dbReference type="Gene3D" id="2.170.130.10">
    <property type="entry name" value="TonB-dependent receptor, plug domain"/>
    <property type="match status" value="1"/>
</dbReference>
<keyword evidence="4 8" id="KW-0812">Transmembrane</keyword>
<dbReference type="Pfam" id="PF07715">
    <property type="entry name" value="Plug"/>
    <property type="match status" value="1"/>
</dbReference>
<evidence type="ECO:0000313" key="13">
    <source>
        <dbReference type="Proteomes" id="UP000265366"/>
    </source>
</evidence>
<sequence>MAYCPFTQRCISPCPTTTITVGKGDMMTKATVFSATTCAFALAIGLSSAAQAQDQAAASPPSETAASGENSMIVVTGSRIRSSFEQPTPVTMLGSDQIEQRGITNLGDALNELPSFSATASPATSGLNPGPGLNIGGRILDLRGLGAVRTLTLVDGKRFVSSTTQGTVDTNMIPSILLSRADVVTGGASAVYGSDAVSGVVNLILDRDFTGYKANAQFGISNRNDNLTRQVGVAGGWDFGSNVHLVVGGEWEKSDGIDACRDRDWCVNGMTIIGRNPLAAGQSPDRPASNILPNAATWSADYQGVTTPPASAFTGVDVPVLRPIDGITFNNDGTPRRYQFGSYANRIWMVGGETGTPAEENPYFDFPIVSPTERYSAMGLLTVQASEDLSFELGVTVGGADGRHRSTAYRNIGIVIQDDNPFIPRSNDPTLDIPTILASSGATSFTLGKGFHDVGATQIKAENRVFRVVAGLEYELGSGWTADAYYQYGRNSFRSDLTNNTITANIVKALDATSVGGVPVCRVNADANPANDDPSCVPLNPFGYGQGANFDQAVAYVTGSGFQTSVTTQHIVAANVAGSLFELPGGPVGVAFGGEYRSDDLSGDTDDISKAGGFFNAGNGSAIAGKVEVVEGYAEVDVPLLSGVTFAEELGLSGAIRQTHYNRSSAFADSSSVNATTWKLGAVWAPVEAVRMRVTRSRDIRAPNVPELFGPQTTTTGILTDVGNGGVQVIVPITKGSNASLLPEEADTFTAGVVLQPTGGFLSQFRASVDYYDIDISNAIGTLGQQNIVQRCEDGDTLSCSLITRDASNNVTNINDTIQNVNRLVARGIDFQLNYRQPLGGDNQLSVMLLANHVKDLITYDSVGATQRAGQTGLRGGTPSGAPDWTLDANIALDIGEAFSFNTHVRWIDKGFFFPTFVAPGDPDFSFEDPNSVNINELPSRTYVDLMATYRLLPASGQRFEIFAGIDNVFDQNPPTFPGANGAGNNVLFNPVGRMFKGGVRARF</sequence>
<keyword evidence="13" id="KW-1185">Reference proteome</keyword>
<dbReference type="InterPro" id="IPR039426">
    <property type="entry name" value="TonB-dep_rcpt-like"/>
</dbReference>
<keyword evidence="7 8" id="KW-0998">Cell outer membrane</keyword>
<keyword evidence="3 8" id="KW-1134">Transmembrane beta strand</keyword>
<evidence type="ECO:0000256" key="1">
    <source>
        <dbReference type="ARBA" id="ARBA00004571"/>
    </source>
</evidence>
<evidence type="ECO:0000256" key="7">
    <source>
        <dbReference type="ARBA" id="ARBA00023237"/>
    </source>
</evidence>
<evidence type="ECO:0000259" key="10">
    <source>
        <dbReference type="Pfam" id="PF00593"/>
    </source>
</evidence>
<reference evidence="12 13" key="1">
    <citation type="submission" date="2018-08" db="EMBL/GenBank/DDBJ databases">
        <title>Erythrobacter zhengii sp.nov., a bacterium isolated from deep-sea sediment.</title>
        <authorList>
            <person name="Fang C."/>
            <person name="Wu Y.-H."/>
            <person name="Sun C."/>
            <person name="Wang H."/>
            <person name="Cheng H."/>
            <person name="Meng F.-X."/>
            <person name="Wang C.-S."/>
            <person name="Xu X.-W."/>
        </authorList>
    </citation>
    <scope>NUCLEOTIDE SEQUENCE [LARGE SCALE GENOMIC DNA]</scope>
    <source>
        <strain evidence="12 13">CCTCC AB 2015396</strain>
    </source>
</reference>
<evidence type="ECO:0000256" key="9">
    <source>
        <dbReference type="RuleBase" id="RU003357"/>
    </source>
</evidence>
<comment type="similarity">
    <text evidence="8 9">Belongs to the TonB-dependent receptor family.</text>
</comment>
<keyword evidence="2 8" id="KW-0813">Transport</keyword>
<keyword evidence="5 9" id="KW-0798">TonB box</keyword>
<organism evidence="12 13">
    <name type="scientific">Aurantiacibacter xanthus</name>
    <dbReference type="NCBI Taxonomy" id="1784712"/>
    <lineage>
        <taxon>Bacteria</taxon>
        <taxon>Pseudomonadati</taxon>
        <taxon>Pseudomonadota</taxon>
        <taxon>Alphaproteobacteria</taxon>
        <taxon>Sphingomonadales</taxon>
        <taxon>Erythrobacteraceae</taxon>
        <taxon>Aurantiacibacter</taxon>
    </lineage>
</organism>
<dbReference type="InterPro" id="IPR037066">
    <property type="entry name" value="Plug_dom_sf"/>
</dbReference>
<evidence type="ECO:0008006" key="14">
    <source>
        <dbReference type="Google" id="ProtNLM"/>
    </source>
</evidence>
<protein>
    <recommendedName>
        <fullName evidence="14">TonB-dependent receptor</fullName>
    </recommendedName>
</protein>
<comment type="caution">
    <text evidence="12">The sequence shown here is derived from an EMBL/GenBank/DDBJ whole genome shotgun (WGS) entry which is preliminary data.</text>
</comment>
<dbReference type="AlphaFoldDB" id="A0A3A1P0N6"/>
<proteinExistence type="inferred from homology"/>
<dbReference type="EMBL" id="QXFM01000119">
    <property type="protein sequence ID" value="RIV82334.1"/>
    <property type="molecule type" value="Genomic_DNA"/>
</dbReference>
<evidence type="ECO:0000256" key="2">
    <source>
        <dbReference type="ARBA" id="ARBA00022448"/>
    </source>
</evidence>
<gene>
    <name evidence="12" type="ORF">D2V17_15600</name>
</gene>
<dbReference type="PANTHER" id="PTHR47234">
    <property type="match status" value="1"/>
</dbReference>
<evidence type="ECO:0000256" key="3">
    <source>
        <dbReference type="ARBA" id="ARBA00022452"/>
    </source>
</evidence>
<comment type="subcellular location">
    <subcellularLocation>
        <location evidence="1 8">Cell outer membrane</location>
        <topology evidence="1 8">Multi-pass membrane protein</topology>
    </subcellularLocation>
</comment>
<dbReference type="PROSITE" id="PS52016">
    <property type="entry name" value="TONB_DEPENDENT_REC_3"/>
    <property type="match status" value="1"/>
</dbReference>
<dbReference type="OrthoDB" id="7394476at2"/>